<feature type="compositionally biased region" description="Acidic residues" evidence="7">
    <location>
        <begin position="559"/>
        <end position="581"/>
    </location>
</feature>
<evidence type="ECO:0000259" key="9">
    <source>
        <dbReference type="PROSITE" id="PS50271"/>
    </source>
</evidence>
<evidence type="ECO:0000256" key="6">
    <source>
        <dbReference type="PROSITE-ProRule" id="PRU00502"/>
    </source>
</evidence>
<evidence type="ECO:0000259" key="8">
    <source>
        <dbReference type="PROSITE" id="PS50235"/>
    </source>
</evidence>
<name>A0A076FKW1_PARNA</name>
<dbReference type="PROSITE" id="PS00972">
    <property type="entry name" value="USP_1"/>
    <property type="match status" value="1"/>
</dbReference>
<dbReference type="InterPro" id="IPR028889">
    <property type="entry name" value="USP"/>
</dbReference>
<evidence type="ECO:0000256" key="4">
    <source>
        <dbReference type="ARBA" id="ARBA00022771"/>
    </source>
</evidence>
<dbReference type="PROSITE" id="PS50235">
    <property type="entry name" value="USP_3"/>
    <property type="match status" value="1"/>
</dbReference>
<feature type="compositionally biased region" description="Acidic residues" evidence="7">
    <location>
        <begin position="592"/>
        <end position="615"/>
    </location>
</feature>
<sequence>SPKCPHVGKGVHMTNLKKALKPAWLKVGQCTACVKEKRGATAGTTKNAESCSSNTQVWMCLKCGNQGCGAASPEAGHAKGHYVTPRSDLHCIFVNVTSTTWTLFCMECKSELYIDSYKKLREAVEHAKKMAESKPVVSKTSVVAAKRPLMSSPSTTTFNQTVAVKVQKARGLNNIGNTCFFNAVMQCLSQTHLLTQVLDQHCQKGAHFSTPSINLPSLASNSDSGVSSETSLTSSEDVISIEPLSLQLLEAGPVTLALAALLKEMHSVGKTGAVNPGHLFGQLVRRSPQFRGFQQQDAHELLRHLMDSLRVEEIKRQKSAVLKQFGLSEKTDPKTVSQMVRRKLQAFGRFTSYTLVDKIFGGQLVSTIVCEHCHNSSQMYEPFLDISLPLVEEKPQRPGKNGGKSADDDNEVDISCFGKKKAENEKKLSNKAARAQAKKLKKMQQRKGGGKKASFEETDAQGDKRENDEENMHGSTGEEGKMQKELEENEKNELKSQDMNDDIKVSHEESVESHLENGERLDDASPKKPEKPEKLIISNKFKALDEACSTKPSKRTLDGDEEDDEEDENEANDDYSWEWDYDDGKAKKTEENDGTDDNNSDYIEVDLDEKDPEVEQWDKTEAPKVSLNPLPLESLAIRSSEERDKSAIESVNDNDDDDEEEEEESSNHGDIEDNLEEAAIKPENVSFNLKLDESDLLKSMKPISHDPDRLDPHMEQLCRQVRKLSINHADLELDQPDQHTTEYDISNDDVLDEEKCKTRLQSDWIARSLTSIAPRYHANAGECSIYSCLTNFTAPELLTGQNKWACAKCTRLHMEKSPESSDSNDKSKPQTIYSNASKQLLIFCPPAVLTIHLKRFQQTMFSLKKVNKHVQFPITLDLAPFCSSTSLSMPNVKAGTSQLLYSLFGVVEHSGRLQGGHYTAFVKIRPLSANIDQTKFYAPPTAKTEEVHSLLAEIQKKILSVQNSLESPVSEEDEGSGAVVSKWYYISDSMVTEVTEERVLKCQAYLLFYERIR</sequence>
<dbReference type="PROSITE" id="PS00973">
    <property type="entry name" value="USP_2"/>
    <property type="match status" value="1"/>
</dbReference>
<feature type="compositionally biased region" description="Acidic residues" evidence="7">
    <location>
        <begin position="652"/>
        <end position="664"/>
    </location>
</feature>
<feature type="domain" description="USP" evidence="8">
    <location>
        <begin position="170"/>
        <end position="1012"/>
    </location>
</feature>
<evidence type="ECO:0000256" key="3">
    <source>
        <dbReference type="ARBA" id="ARBA00022723"/>
    </source>
</evidence>
<feature type="compositionally biased region" description="Basic residues" evidence="7">
    <location>
        <begin position="436"/>
        <end position="450"/>
    </location>
</feature>
<dbReference type="InterPro" id="IPR018200">
    <property type="entry name" value="USP_CS"/>
</dbReference>
<evidence type="ECO:0000256" key="2">
    <source>
        <dbReference type="ARBA" id="ARBA00012759"/>
    </source>
</evidence>
<keyword evidence="3" id="KW-0479">Metal-binding</keyword>
<feature type="domain" description="UBP-type" evidence="9">
    <location>
        <begin position="2"/>
        <end position="134"/>
    </location>
</feature>
<dbReference type="SUPFAM" id="SSF54001">
    <property type="entry name" value="Cysteine proteinases"/>
    <property type="match status" value="1"/>
</dbReference>
<dbReference type="PANTHER" id="PTHR21646">
    <property type="entry name" value="UBIQUITIN CARBOXYL-TERMINAL HYDROLASE"/>
    <property type="match status" value="1"/>
</dbReference>
<keyword evidence="4 6" id="KW-0863">Zinc-finger</keyword>
<dbReference type="InterPro" id="IPR050185">
    <property type="entry name" value="Ub_carboxyl-term_hydrolase"/>
</dbReference>
<accession>A0A076FKW1</accession>
<feature type="region of interest" description="Disordered" evidence="7">
    <location>
        <begin position="393"/>
        <end position="412"/>
    </location>
</feature>
<feature type="non-terminal residue" evidence="10">
    <location>
        <position position="1013"/>
    </location>
</feature>
<organism evidence="10">
    <name type="scientific">Paracyclopina nana</name>
    <name type="common">Marine copepod</name>
    <dbReference type="NCBI Taxonomy" id="565004"/>
    <lineage>
        <taxon>Eukaryota</taxon>
        <taxon>Metazoa</taxon>
        <taxon>Ecdysozoa</taxon>
        <taxon>Arthropoda</taxon>
        <taxon>Crustacea</taxon>
        <taxon>Multicrustacea</taxon>
        <taxon>Hexanauplia</taxon>
        <taxon>Copepoda</taxon>
        <taxon>Cyclopoida</taxon>
        <taxon>Cyclopettidae</taxon>
        <taxon>Paracyclopina</taxon>
    </lineage>
</organism>
<evidence type="ECO:0000256" key="5">
    <source>
        <dbReference type="ARBA" id="ARBA00022833"/>
    </source>
</evidence>
<proteinExistence type="evidence at transcript level"/>
<dbReference type="InterPro" id="IPR001607">
    <property type="entry name" value="Znf_UBP"/>
</dbReference>
<evidence type="ECO:0000256" key="1">
    <source>
        <dbReference type="ARBA" id="ARBA00000707"/>
    </source>
</evidence>
<dbReference type="GO" id="GO:0016579">
    <property type="term" value="P:protein deubiquitination"/>
    <property type="evidence" value="ECO:0007669"/>
    <property type="project" value="InterPro"/>
</dbReference>
<feature type="region of interest" description="Disordered" evidence="7">
    <location>
        <begin position="425"/>
        <end position="681"/>
    </location>
</feature>
<dbReference type="InterPro" id="IPR001394">
    <property type="entry name" value="Peptidase_C19_UCH"/>
</dbReference>
<dbReference type="GO" id="GO:0004843">
    <property type="term" value="F:cysteine-type deubiquitinase activity"/>
    <property type="evidence" value="ECO:0007669"/>
    <property type="project" value="UniProtKB-EC"/>
</dbReference>
<comment type="catalytic activity">
    <reaction evidence="1">
        <text>Thiol-dependent hydrolysis of ester, thioester, amide, peptide and isopeptide bonds formed by the C-terminal Gly of ubiquitin (a 76-residue protein attached to proteins as an intracellular targeting signal).</text>
        <dbReference type="EC" id="3.4.19.12"/>
    </reaction>
</comment>
<dbReference type="PROSITE" id="PS50271">
    <property type="entry name" value="ZF_UBP"/>
    <property type="match status" value="1"/>
</dbReference>
<dbReference type="PANTHER" id="PTHR21646:SF39">
    <property type="entry name" value="UBIQUITIN CARBOXYL-TERMINAL HYDROLASE 16"/>
    <property type="match status" value="1"/>
</dbReference>
<feature type="compositionally biased region" description="Basic and acidic residues" evidence="7">
    <location>
        <begin position="461"/>
        <end position="534"/>
    </location>
</feature>
<dbReference type="EMBL" id="KF516657">
    <property type="protein sequence ID" value="AII16561.1"/>
    <property type="molecule type" value="mRNA"/>
</dbReference>
<dbReference type="InterPro" id="IPR038765">
    <property type="entry name" value="Papain-like_cys_pep_sf"/>
</dbReference>
<dbReference type="EC" id="3.4.19.12" evidence="2"/>
<dbReference type="Gene3D" id="3.90.70.10">
    <property type="entry name" value="Cysteine proteinases"/>
    <property type="match status" value="2"/>
</dbReference>
<evidence type="ECO:0000313" key="10">
    <source>
        <dbReference type="EMBL" id="AII16561.1"/>
    </source>
</evidence>
<dbReference type="AlphaFoldDB" id="A0A076FKW1"/>
<keyword evidence="10" id="KW-0378">Hydrolase</keyword>
<dbReference type="CDD" id="cd02667">
    <property type="entry name" value="Peptidase_C19K"/>
    <property type="match status" value="1"/>
</dbReference>
<dbReference type="InterPro" id="IPR013083">
    <property type="entry name" value="Znf_RING/FYVE/PHD"/>
</dbReference>
<dbReference type="SUPFAM" id="SSF57850">
    <property type="entry name" value="RING/U-box"/>
    <property type="match status" value="1"/>
</dbReference>
<dbReference type="Gene3D" id="3.30.40.10">
    <property type="entry name" value="Zinc/RING finger domain, C3HC4 (zinc finger)"/>
    <property type="match status" value="1"/>
</dbReference>
<dbReference type="SMART" id="SM00290">
    <property type="entry name" value="ZnF_UBP"/>
    <property type="match status" value="1"/>
</dbReference>
<feature type="compositionally biased region" description="Basic and acidic residues" evidence="7">
    <location>
        <begin position="582"/>
        <end position="591"/>
    </location>
</feature>
<dbReference type="Pfam" id="PF00443">
    <property type="entry name" value="UCH"/>
    <property type="match status" value="1"/>
</dbReference>
<reference evidence="10" key="1">
    <citation type="submission" date="2013-08" db="EMBL/GenBank/DDBJ databases">
        <title>Paracyclopina nana immune related genes.</title>
        <authorList>
            <person name="Kim B.-M."/>
            <person name="Rhee J.-S."/>
            <person name="Lee J.-S."/>
        </authorList>
    </citation>
    <scope>NUCLEOTIDE SEQUENCE</scope>
</reference>
<keyword evidence="5" id="KW-0862">Zinc</keyword>
<dbReference type="Pfam" id="PF02148">
    <property type="entry name" value="zf-UBP"/>
    <property type="match status" value="1"/>
</dbReference>
<evidence type="ECO:0000256" key="7">
    <source>
        <dbReference type="SAM" id="MobiDB-lite"/>
    </source>
</evidence>
<dbReference type="GO" id="GO:0008270">
    <property type="term" value="F:zinc ion binding"/>
    <property type="evidence" value="ECO:0007669"/>
    <property type="project" value="UniProtKB-KW"/>
</dbReference>
<protein>
    <recommendedName>
        <fullName evidence="2">ubiquitinyl hydrolase 1</fullName>
        <ecNumber evidence="2">3.4.19.12</ecNumber>
    </recommendedName>
</protein>
<feature type="non-terminal residue" evidence="10">
    <location>
        <position position="1"/>
    </location>
</feature>